<dbReference type="GO" id="GO:1902201">
    <property type="term" value="P:negative regulation of bacterial-type flagellum-dependent cell motility"/>
    <property type="evidence" value="ECO:0007669"/>
    <property type="project" value="TreeGrafter"/>
</dbReference>
<reference evidence="2" key="1">
    <citation type="submission" date="2017-11" db="EMBL/GenBank/DDBJ databases">
        <title>Three new genomes from thermophilic consortium.</title>
        <authorList>
            <person name="Quaggio R."/>
            <person name="Amgarten D."/>
            <person name="Setubal J.C."/>
        </authorList>
    </citation>
    <scope>NUCLEOTIDE SEQUENCE</scope>
    <source>
        <strain evidence="2">ZCTH01-B2</strain>
    </source>
</reference>
<dbReference type="InterPro" id="IPR038733">
    <property type="entry name" value="Predicted_DNA_bind_prot_RHH"/>
</dbReference>
<dbReference type="EMBL" id="PIUK01000136">
    <property type="protein sequence ID" value="MBY6277080.1"/>
    <property type="molecule type" value="Genomic_DNA"/>
</dbReference>
<dbReference type="InterPro" id="IPR029787">
    <property type="entry name" value="Nucleotide_cyclase"/>
</dbReference>
<gene>
    <name evidence="2" type="ORF">CWE10_12855</name>
</gene>
<accession>A0A953I3W8</accession>
<name>A0A953I3W8_SYMTR</name>
<dbReference type="SMART" id="SM00267">
    <property type="entry name" value="GGDEF"/>
    <property type="match status" value="1"/>
</dbReference>
<dbReference type="Gene3D" id="3.30.70.270">
    <property type="match status" value="1"/>
</dbReference>
<sequence>MYIYHSLYVGVCEMVDALSGILTRQPFWEAIRKALTEEETVSLASLDLDGFEEINAQAGRETGDKLIALLGGMLRERADSLGWTVGRIGGDEFAILMPGTGLEKAFLQMETLRADFAASAAQAYPELNPTISIGVANFPRDAKDLGGLTQQAGQALYQAKEAGRNSVALPSREEMVLRSCYYTTSQVARLKKLAEQLKKKESVLLREALDDLLRKYDVR</sequence>
<dbReference type="PANTHER" id="PTHR45138">
    <property type="entry name" value="REGULATORY COMPONENTS OF SENSORY TRANSDUCTION SYSTEM"/>
    <property type="match status" value="1"/>
</dbReference>
<dbReference type="InterPro" id="IPR050469">
    <property type="entry name" value="Diguanylate_Cyclase"/>
</dbReference>
<dbReference type="Pfam" id="PF00990">
    <property type="entry name" value="GGDEF"/>
    <property type="match status" value="1"/>
</dbReference>
<proteinExistence type="predicted"/>
<dbReference type="InterPro" id="IPR043128">
    <property type="entry name" value="Rev_trsase/Diguanyl_cyclase"/>
</dbReference>
<feature type="domain" description="GGDEF" evidence="1">
    <location>
        <begin position="39"/>
        <end position="172"/>
    </location>
</feature>
<evidence type="ECO:0000259" key="1">
    <source>
        <dbReference type="PROSITE" id="PS50887"/>
    </source>
</evidence>
<organism evidence="2 3">
    <name type="scientific">Symbiobacterium thermophilum</name>
    <dbReference type="NCBI Taxonomy" id="2734"/>
    <lineage>
        <taxon>Bacteria</taxon>
        <taxon>Bacillati</taxon>
        <taxon>Bacillota</taxon>
        <taxon>Clostridia</taxon>
        <taxon>Eubacteriales</taxon>
        <taxon>Symbiobacteriaceae</taxon>
        <taxon>Symbiobacterium</taxon>
    </lineage>
</organism>
<dbReference type="PROSITE" id="PS50887">
    <property type="entry name" value="GGDEF"/>
    <property type="match status" value="1"/>
</dbReference>
<dbReference type="Pfam" id="PF12651">
    <property type="entry name" value="RHH_3"/>
    <property type="match status" value="1"/>
</dbReference>
<dbReference type="SUPFAM" id="SSF55073">
    <property type="entry name" value="Nucleotide cyclase"/>
    <property type="match status" value="1"/>
</dbReference>
<dbReference type="GO" id="GO:0043709">
    <property type="term" value="P:cell adhesion involved in single-species biofilm formation"/>
    <property type="evidence" value="ECO:0007669"/>
    <property type="project" value="TreeGrafter"/>
</dbReference>
<dbReference type="GO" id="GO:0005886">
    <property type="term" value="C:plasma membrane"/>
    <property type="evidence" value="ECO:0007669"/>
    <property type="project" value="TreeGrafter"/>
</dbReference>
<evidence type="ECO:0000313" key="3">
    <source>
        <dbReference type="Proteomes" id="UP000732377"/>
    </source>
</evidence>
<dbReference type="OMA" id="IYVESKM"/>
<dbReference type="NCBIfam" id="TIGR00254">
    <property type="entry name" value="GGDEF"/>
    <property type="match status" value="1"/>
</dbReference>
<protein>
    <submittedName>
        <fullName evidence="2">GGDEF domain-containing protein</fullName>
    </submittedName>
</protein>
<evidence type="ECO:0000313" key="2">
    <source>
        <dbReference type="EMBL" id="MBY6277080.1"/>
    </source>
</evidence>
<dbReference type="InterPro" id="IPR000160">
    <property type="entry name" value="GGDEF_dom"/>
</dbReference>
<dbReference type="Proteomes" id="UP000732377">
    <property type="component" value="Unassembled WGS sequence"/>
</dbReference>
<dbReference type="GO" id="GO:0052621">
    <property type="term" value="F:diguanylate cyclase activity"/>
    <property type="evidence" value="ECO:0007669"/>
    <property type="project" value="TreeGrafter"/>
</dbReference>
<comment type="caution">
    <text evidence="2">The sequence shown here is derived from an EMBL/GenBank/DDBJ whole genome shotgun (WGS) entry which is preliminary data.</text>
</comment>
<dbReference type="AlphaFoldDB" id="A0A953I3W8"/>
<dbReference type="PANTHER" id="PTHR45138:SF9">
    <property type="entry name" value="DIGUANYLATE CYCLASE DGCM-RELATED"/>
    <property type="match status" value="1"/>
</dbReference>
<dbReference type="CDD" id="cd01949">
    <property type="entry name" value="GGDEF"/>
    <property type="match status" value="1"/>
</dbReference>